<sequence length="88" mass="10429">MQCSQIENSNKNKGFKLEYEFASLLVRMSPCLSRVYLAMLDYLIHLRSPERMWMDVMVEMDHRNITSVWLTQWTAKTVEVDETLKLAN</sequence>
<dbReference type="EMBL" id="GL945444">
    <property type="protein sequence ID" value="EGO19383.1"/>
    <property type="molecule type" value="Genomic_DNA"/>
</dbReference>
<dbReference type="Proteomes" id="UP000008064">
    <property type="component" value="Unassembled WGS sequence"/>
</dbReference>
<evidence type="ECO:0000313" key="1">
    <source>
        <dbReference type="EMBL" id="EGO19383.1"/>
    </source>
</evidence>
<dbReference type="GeneID" id="18812205"/>
<name>F8PCI5_SERL9</name>
<dbReference type="HOGENOM" id="CLU_2470458_0_0_1"/>
<gene>
    <name evidence="1" type="ORF">SERLADRAFT_402908</name>
</gene>
<accession>F8PCI5</accession>
<dbReference type="AlphaFoldDB" id="F8PCI5"/>
<dbReference type="RefSeq" id="XP_007324104.1">
    <property type="nucleotide sequence ID" value="XM_007324042.1"/>
</dbReference>
<organism>
    <name type="scientific">Serpula lacrymans var. lacrymans (strain S7.9)</name>
    <name type="common">Dry rot fungus</name>
    <dbReference type="NCBI Taxonomy" id="578457"/>
    <lineage>
        <taxon>Eukaryota</taxon>
        <taxon>Fungi</taxon>
        <taxon>Dikarya</taxon>
        <taxon>Basidiomycota</taxon>
        <taxon>Agaricomycotina</taxon>
        <taxon>Agaricomycetes</taxon>
        <taxon>Agaricomycetidae</taxon>
        <taxon>Boletales</taxon>
        <taxon>Coniophorineae</taxon>
        <taxon>Serpulaceae</taxon>
        <taxon>Serpula</taxon>
    </lineage>
</organism>
<reference evidence="1" key="1">
    <citation type="submission" date="2011-04" db="EMBL/GenBank/DDBJ databases">
        <title>Evolution of plant cell wall degrading machinery underlies the functional diversity of forest fungi.</title>
        <authorList>
            <consortium name="US DOE Joint Genome Institute (JGI-PGF)"/>
            <person name="Eastwood D.C."/>
            <person name="Floudas D."/>
            <person name="Binder M."/>
            <person name="Majcherczyk A."/>
            <person name="Schneider P."/>
            <person name="Aerts A."/>
            <person name="Asiegbu F.O."/>
            <person name="Baker S.E."/>
            <person name="Barry K."/>
            <person name="Bendiksby M."/>
            <person name="Blumentritt M."/>
            <person name="Coutinho P.M."/>
            <person name="Cullen D."/>
            <person name="Cullen D."/>
            <person name="Gathman A."/>
            <person name="Goodell B."/>
            <person name="Henrissat B."/>
            <person name="Ihrmark K."/>
            <person name="Kauserud H."/>
            <person name="Kohler A."/>
            <person name="LaButti K."/>
            <person name="Lapidus A."/>
            <person name="Lavin J.L."/>
            <person name="Lee Y.-H."/>
            <person name="Lindquist E."/>
            <person name="Lilly W."/>
            <person name="Lucas S."/>
            <person name="Morin E."/>
            <person name="Murat C."/>
            <person name="Oguiza J.A."/>
            <person name="Park J."/>
            <person name="Pisabarro A.G."/>
            <person name="Riley R."/>
            <person name="Rosling A."/>
            <person name="Salamov A."/>
            <person name="Schmidt O."/>
            <person name="Schmutz J."/>
            <person name="Skrede I."/>
            <person name="Stenlid J."/>
            <person name="Wiebenga A."/>
            <person name="Xie X."/>
            <person name="Kues U."/>
            <person name="Hibbett D.S."/>
            <person name="Hoffmeister D."/>
            <person name="Hogberg N."/>
            <person name="Martin F."/>
            <person name="Grigoriev I.V."/>
            <person name="Watkinson S.C."/>
        </authorList>
    </citation>
    <scope>NUCLEOTIDE SEQUENCE</scope>
    <source>
        <strain evidence="1">S7.9</strain>
    </source>
</reference>
<proteinExistence type="predicted"/>
<dbReference type="KEGG" id="sla:SERLADRAFT_402908"/>
<protein>
    <submittedName>
        <fullName evidence="1">Uncharacterized protein</fullName>
    </submittedName>
</protein>